<evidence type="ECO:0000256" key="8">
    <source>
        <dbReference type="ARBA" id="ARBA00023136"/>
    </source>
</evidence>
<organism evidence="10">
    <name type="scientific">hydrothermal vent metagenome</name>
    <dbReference type="NCBI Taxonomy" id="652676"/>
    <lineage>
        <taxon>unclassified sequences</taxon>
        <taxon>metagenomes</taxon>
        <taxon>ecological metagenomes</taxon>
    </lineage>
</organism>
<keyword evidence="7" id="KW-0406">Ion transport</keyword>
<dbReference type="EC" id="3.6.3.14" evidence="10"/>
<dbReference type="AlphaFoldDB" id="A0A1W1D2Y1"/>
<dbReference type="GO" id="GO:0015986">
    <property type="term" value="P:proton motive force-driven ATP synthesis"/>
    <property type="evidence" value="ECO:0007669"/>
    <property type="project" value="InterPro"/>
</dbReference>
<keyword evidence="8" id="KW-0472">Membrane</keyword>
<protein>
    <submittedName>
        <fullName evidence="10">ATP synthase F0 sector subunit b</fullName>
        <ecNumber evidence="10">3.6.3.14</ecNumber>
    </submittedName>
</protein>
<comment type="function">
    <text evidence="9">F(1)F(0) ATP synthase produces ATP from ADP in the presence of a proton or sodium gradient. F-type ATPases consist of two structural domains, F(1) containing the extramembraneous catalytic core and F(0) containing the membrane proton channel, linked together by a central stalk and a peripheral stalk. During catalysis, ATP synthesis in the catalytic domain of F(1) is coupled via a rotary mechanism of the central stalk subunits to proton translocation.</text>
</comment>
<reference evidence="10" key="1">
    <citation type="submission" date="2016-10" db="EMBL/GenBank/DDBJ databases">
        <authorList>
            <person name="de Groot N.N."/>
        </authorList>
    </citation>
    <scope>NUCLEOTIDE SEQUENCE</scope>
</reference>
<keyword evidence="10" id="KW-0378">Hydrolase</keyword>
<dbReference type="CDD" id="cd06503">
    <property type="entry name" value="ATP-synt_Fo_b"/>
    <property type="match status" value="1"/>
</dbReference>
<sequence>MSTFALASEAGEAGTDIVQRTVNFILFAGLIWYLIAEPVKNYFNARSQAIADKLNQVQERLNETAALKQEALEKVSEAKKFAEELAVLSKKESKILGDNIMAQCEADLEVIAKQFEAKKELAERKMVASVVEEVMDKVLQESSKSFDKKAMANVILKKVA</sequence>
<evidence type="ECO:0000256" key="4">
    <source>
        <dbReference type="ARBA" id="ARBA00022692"/>
    </source>
</evidence>
<evidence type="ECO:0000256" key="1">
    <source>
        <dbReference type="ARBA" id="ARBA00004167"/>
    </source>
</evidence>
<dbReference type="NCBIfam" id="NF006292">
    <property type="entry name" value="PRK08475.1"/>
    <property type="match status" value="1"/>
</dbReference>
<evidence type="ECO:0000256" key="5">
    <source>
        <dbReference type="ARBA" id="ARBA00022781"/>
    </source>
</evidence>
<evidence type="ECO:0000256" key="6">
    <source>
        <dbReference type="ARBA" id="ARBA00022989"/>
    </source>
</evidence>
<keyword evidence="3" id="KW-0138">CF(0)</keyword>
<keyword evidence="4" id="KW-0812">Transmembrane</keyword>
<comment type="subcellular location">
    <subcellularLocation>
        <location evidence="1">Membrane</location>
        <topology evidence="1">Single-pass membrane protein</topology>
    </subcellularLocation>
</comment>
<evidence type="ECO:0000256" key="7">
    <source>
        <dbReference type="ARBA" id="ARBA00023065"/>
    </source>
</evidence>
<dbReference type="EMBL" id="FPHP01000011">
    <property type="protein sequence ID" value="SFV74989.1"/>
    <property type="molecule type" value="Genomic_DNA"/>
</dbReference>
<keyword evidence="5" id="KW-0375">Hydrogen ion transport</keyword>
<keyword evidence="2" id="KW-0813">Transport</keyword>
<dbReference type="HAMAP" id="MF_01398">
    <property type="entry name" value="ATP_synth_b_bprime"/>
    <property type="match status" value="1"/>
</dbReference>
<gene>
    <name evidence="10" type="ORF">MNB_SM-3-123</name>
</gene>
<evidence type="ECO:0000256" key="2">
    <source>
        <dbReference type="ARBA" id="ARBA00022448"/>
    </source>
</evidence>
<evidence type="ECO:0000256" key="3">
    <source>
        <dbReference type="ARBA" id="ARBA00022547"/>
    </source>
</evidence>
<name>A0A1W1D2Y1_9ZZZZ</name>
<dbReference type="Pfam" id="PF00430">
    <property type="entry name" value="ATP-synt_B"/>
    <property type="match status" value="1"/>
</dbReference>
<keyword evidence="6" id="KW-1133">Transmembrane helix</keyword>
<evidence type="ECO:0000313" key="10">
    <source>
        <dbReference type="EMBL" id="SFV74989.1"/>
    </source>
</evidence>
<dbReference type="InterPro" id="IPR002146">
    <property type="entry name" value="ATP_synth_b/b'su_bac/chlpt"/>
</dbReference>
<proteinExistence type="inferred from homology"/>
<dbReference type="GO" id="GO:0015078">
    <property type="term" value="F:proton transmembrane transporter activity"/>
    <property type="evidence" value="ECO:0007669"/>
    <property type="project" value="InterPro"/>
</dbReference>
<dbReference type="GO" id="GO:0045259">
    <property type="term" value="C:proton-transporting ATP synthase complex"/>
    <property type="evidence" value="ECO:0007669"/>
    <property type="project" value="UniProtKB-KW"/>
</dbReference>
<evidence type="ECO:0000256" key="9">
    <source>
        <dbReference type="ARBA" id="ARBA00025198"/>
    </source>
</evidence>
<accession>A0A1W1D2Y1</accession>
<dbReference type="GO" id="GO:0016787">
    <property type="term" value="F:hydrolase activity"/>
    <property type="evidence" value="ECO:0007669"/>
    <property type="project" value="UniProtKB-KW"/>
</dbReference>